<dbReference type="SUPFAM" id="SSF53756">
    <property type="entry name" value="UDP-Glycosyltransferase/glycogen phosphorylase"/>
    <property type="match status" value="1"/>
</dbReference>
<dbReference type="Gene3D" id="3.40.50.2000">
    <property type="entry name" value="Glycogen Phosphorylase B"/>
    <property type="match status" value="2"/>
</dbReference>
<dbReference type="InterPro" id="IPR002213">
    <property type="entry name" value="UDP_glucos_trans"/>
</dbReference>
<keyword evidence="3" id="KW-0328">Glycosyltransferase</keyword>
<comment type="caution">
    <text evidence="7">The sequence shown here is derived from an EMBL/GenBank/DDBJ whole genome shotgun (WGS) entry which is preliminary data.</text>
</comment>
<dbReference type="Pfam" id="PF26168">
    <property type="entry name" value="Glyco_transf_N"/>
    <property type="match status" value="1"/>
</dbReference>
<evidence type="ECO:0000259" key="6">
    <source>
        <dbReference type="Pfam" id="PF26168"/>
    </source>
</evidence>
<dbReference type="InterPro" id="IPR058980">
    <property type="entry name" value="Glyco_transf_N"/>
</dbReference>
<keyword evidence="2 3" id="KW-0808">Transferase</keyword>
<evidence type="ECO:0000313" key="7">
    <source>
        <dbReference type="EMBL" id="KAK6138542.1"/>
    </source>
</evidence>
<evidence type="ECO:0000256" key="2">
    <source>
        <dbReference type="ARBA" id="ARBA00022679"/>
    </source>
</evidence>
<protein>
    <recommendedName>
        <fullName evidence="4">Glycosyltransferase</fullName>
        <ecNumber evidence="4">2.4.1.-</ecNumber>
    </recommendedName>
</protein>
<name>A0ABR0VTF0_REHGL</name>
<organism evidence="7 8">
    <name type="scientific">Rehmannia glutinosa</name>
    <name type="common">Chinese foxglove</name>
    <dbReference type="NCBI Taxonomy" id="99300"/>
    <lineage>
        <taxon>Eukaryota</taxon>
        <taxon>Viridiplantae</taxon>
        <taxon>Streptophyta</taxon>
        <taxon>Embryophyta</taxon>
        <taxon>Tracheophyta</taxon>
        <taxon>Spermatophyta</taxon>
        <taxon>Magnoliopsida</taxon>
        <taxon>eudicotyledons</taxon>
        <taxon>Gunneridae</taxon>
        <taxon>Pentapetalae</taxon>
        <taxon>asterids</taxon>
        <taxon>lamiids</taxon>
        <taxon>Lamiales</taxon>
        <taxon>Orobanchaceae</taxon>
        <taxon>Rehmannieae</taxon>
        <taxon>Rehmannia</taxon>
    </lineage>
</organism>
<feature type="domain" description="Glycosyltransferase N-terminal" evidence="6">
    <location>
        <begin position="10"/>
        <end position="236"/>
    </location>
</feature>
<dbReference type="PANTHER" id="PTHR48044:SF82">
    <property type="entry name" value="GLYCOSYLTRANSFERASE"/>
    <property type="match status" value="1"/>
</dbReference>
<dbReference type="PANTHER" id="PTHR48044">
    <property type="entry name" value="GLYCOSYLTRANSFERASE"/>
    <property type="match status" value="1"/>
</dbReference>
<evidence type="ECO:0000313" key="8">
    <source>
        <dbReference type="Proteomes" id="UP001318860"/>
    </source>
</evidence>
<sequence length="450" mass="50954">MEKEQPKFKILMFPWLAHGHIFPFLELAKRLSTRNFTIYLCSTPINLDSIKTSIDQKEYSSFDVKLVELHVPSLPQLPPEMHTTKNLPSNLLPTLLQAFQISTSSFSDILDSVKPDLLIYDLFQPWAPKIASSKGIPRVYFCTSGATPCSFYHHSYTVGTGSPFPYQAIYLRDHEKVNLRNLIAPYIKDADDDFAFGNFRLSSDIVLVKSCRDVEGKYIDYLSVLSKKRIVSTGPLVVDVNCDDKESWEMMEWLNGKKQCSTVYISFGSECFLSKEQIAEIAKGLKLSKANFLWVLRFPIGEKTSLEEELPAGFLETVKNRGIVISRWAPQNKILAHPSIGGFVSHCGWSSITESMYFGVPIIAMPMKFEQPINARLVVEAGVAVEVEKDVNGRFVGEDVAKAINKVTVEKEFCEVLRDRAKRLSEKIKENAEQEMNETAEQLLRICLKN</sequence>
<evidence type="ECO:0000256" key="4">
    <source>
        <dbReference type="RuleBase" id="RU362057"/>
    </source>
</evidence>
<evidence type="ECO:0000256" key="1">
    <source>
        <dbReference type="ARBA" id="ARBA00009995"/>
    </source>
</evidence>
<keyword evidence="5" id="KW-0175">Coiled coil</keyword>
<proteinExistence type="inferred from homology"/>
<dbReference type="CDD" id="cd03784">
    <property type="entry name" value="GT1_Gtf-like"/>
    <property type="match status" value="1"/>
</dbReference>
<dbReference type="EC" id="2.4.1.-" evidence="4"/>
<dbReference type="PROSITE" id="PS00375">
    <property type="entry name" value="UDPGT"/>
    <property type="match status" value="1"/>
</dbReference>
<dbReference type="EMBL" id="JABTTQ020000717">
    <property type="protein sequence ID" value="KAK6138542.1"/>
    <property type="molecule type" value="Genomic_DNA"/>
</dbReference>
<dbReference type="Pfam" id="PF00201">
    <property type="entry name" value="UDPGT"/>
    <property type="match status" value="1"/>
</dbReference>
<reference evidence="7 8" key="1">
    <citation type="journal article" date="2021" name="Comput. Struct. Biotechnol. J.">
        <title>De novo genome assembly of the potent medicinal plant Rehmannia glutinosa using nanopore technology.</title>
        <authorList>
            <person name="Ma L."/>
            <person name="Dong C."/>
            <person name="Song C."/>
            <person name="Wang X."/>
            <person name="Zheng X."/>
            <person name="Niu Y."/>
            <person name="Chen S."/>
            <person name="Feng W."/>
        </authorList>
    </citation>
    <scope>NUCLEOTIDE SEQUENCE [LARGE SCALE GENOMIC DNA]</scope>
    <source>
        <strain evidence="7">DH-2019</strain>
    </source>
</reference>
<accession>A0ABR0VTF0</accession>
<feature type="coiled-coil region" evidence="5">
    <location>
        <begin position="414"/>
        <end position="449"/>
    </location>
</feature>
<evidence type="ECO:0000256" key="5">
    <source>
        <dbReference type="SAM" id="Coils"/>
    </source>
</evidence>
<dbReference type="Proteomes" id="UP001318860">
    <property type="component" value="Unassembled WGS sequence"/>
</dbReference>
<keyword evidence="8" id="KW-1185">Reference proteome</keyword>
<dbReference type="InterPro" id="IPR035595">
    <property type="entry name" value="UDP_glycos_trans_CS"/>
</dbReference>
<evidence type="ECO:0000256" key="3">
    <source>
        <dbReference type="RuleBase" id="RU003718"/>
    </source>
</evidence>
<gene>
    <name evidence="7" type="ORF">DH2020_027709</name>
</gene>
<comment type="similarity">
    <text evidence="1 3">Belongs to the UDP-glycosyltransferase family.</text>
</comment>